<proteinExistence type="predicted"/>
<reference evidence="1" key="2">
    <citation type="submission" date="2023-01" db="EMBL/GenBank/DDBJ databases">
        <authorList>
            <person name="Sun Q."/>
            <person name="Evtushenko L."/>
        </authorList>
    </citation>
    <scope>NUCLEOTIDE SEQUENCE</scope>
    <source>
        <strain evidence="1">VKM Ac-1321</strain>
    </source>
</reference>
<dbReference type="Proteomes" id="UP001143480">
    <property type="component" value="Unassembled WGS sequence"/>
</dbReference>
<dbReference type="SUPFAM" id="SSF160104">
    <property type="entry name" value="Acetoacetate decarboxylase-like"/>
    <property type="match status" value="1"/>
</dbReference>
<gene>
    <name evidence="1" type="ORF">GCM10017581_040830</name>
</gene>
<accession>A0A9W6KHS1</accession>
<evidence type="ECO:0000313" key="2">
    <source>
        <dbReference type="Proteomes" id="UP001143480"/>
    </source>
</evidence>
<dbReference type="InterPro" id="IPR010451">
    <property type="entry name" value="Acetoacetate_decarboxylase"/>
</dbReference>
<protein>
    <submittedName>
        <fullName evidence="1">Acetoacetate decarboxylase</fullName>
    </submittedName>
</protein>
<sequence>MPRMGYPPEPWSLRGRMYVSVWALPAAALPAVPPELAGAVRVLRLGARAFVGAAWVDYRPGGVLSYRELLAAVLMRHGLRPRVTITHIWVDSPESRDGGRELWGIPKDLAEFELTDTRAAASVGASAEIRSAKPLLRLPIGFKCTQVLHGAPKTTPVRASARCGPATVRWHIDAAGPLGFLHGRKPLLSLVADDFRMTFGVTAAQSRTASSGPS</sequence>
<reference evidence="1" key="1">
    <citation type="journal article" date="2014" name="Int. J. Syst. Evol. Microbiol.">
        <title>Complete genome sequence of Corynebacterium casei LMG S-19264T (=DSM 44701T), isolated from a smear-ripened cheese.</title>
        <authorList>
            <consortium name="US DOE Joint Genome Institute (JGI-PGF)"/>
            <person name="Walter F."/>
            <person name="Albersmeier A."/>
            <person name="Kalinowski J."/>
            <person name="Ruckert C."/>
        </authorList>
    </citation>
    <scope>NUCLEOTIDE SEQUENCE</scope>
    <source>
        <strain evidence="1">VKM Ac-1321</strain>
    </source>
</reference>
<dbReference type="AlphaFoldDB" id="A0A9W6KHS1"/>
<evidence type="ECO:0000313" key="1">
    <source>
        <dbReference type="EMBL" id="GLL02341.1"/>
    </source>
</evidence>
<dbReference type="Gene3D" id="2.40.400.10">
    <property type="entry name" value="Acetoacetate decarboxylase-like"/>
    <property type="match status" value="1"/>
</dbReference>
<dbReference type="EMBL" id="BSFP01000023">
    <property type="protein sequence ID" value="GLL02341.1"/>
    <property type="molecule type" value="Genomic_DNA"/>
</dbReference>
<dbReference type="InterPro" id="IPR023375">
    <property type="entry name" value="ADC_dom_sf"/>
</dbReference>
<keyword evidence="2" id="KW-1185">Reference proteome</keyword>
<comment type="caution">
    <text evidence="1">The sequence shown here is derived from an EMBL/GenBank/DDBJ whole genome shotgun (WGS) entry which is preliminary data.</text>
</comment>
<dbReference type="Pfam" id="PF06314">
    <property type="entry name" value="ADC"/>
    <property type="match status" value="1"/>
</dbReference>
<dbReference type="GO" id="GO:0016829">
    <property type="term" value="F:lyase activity"/>
    <property type="evidence" value="ECO:0007669"/>
    <property type="project" value="InterPro"/>
</dbReference>
<organism evidence="1 2">
    <name type="scientific">Dactylosporangium matsuzakiense</name>
    <dbReference type="NCBI Taxonomy" id="53360"/>
    <lineage>
        <taxon>Bacteria</taxon>
        <taxon>Bacillati</taxon>
        <taxon>Actinomycetota</taxon>
        <taxon>Actinomycetes</taxon>
        <taxon>Micromonosporales</taxon>
        <taxon>Micromonosporaceae</taxon>
        <taxon>Dactylosporangium</taxon>
    </lineage>
</organism>
<name>A0A9W6KHS1_9ACTN</name>